<feature type="transmembrane region" description="Helical" evidence="2">
    <location>
        <begin position="33"/>
        <end position="50"/>
    </location>
</feature>
<keyword evidence="2" id="KW-1133">Transmembrane helix</keyword>
<feature type="transmembrane region" description="Helical" evidence="2">
    <location>
        <begin position="177"/>
        <end position="198"/>
    </location>
</feature>
<keyword evidence="4" id="KW-1185">Reference proteome</keyword>
<organism evidence="3 4">
    <name type="scientific">Promicromonospora iranensis</name>
    <dbReference type="NCBI Taxonomy" id="1105144"/>
    <lineage>
        <taxon>Bacteria</taxon>
        <taxon>Bacillati</taxon>
        <taxon>Actinomycetota</taxon>
        <taxon>Actinomycetes</taxon>
        <taxon>Micrococcales</taxon>
        <taxon>Promicromonosporaceae</taxon>
        <taxon>Promicromonospora</taxon>
    </lineage>
</organism>
<evidence type="ECO:0000256" key="1">
    <source>
        <dbReference type="SAM" id="MobiDB-lite"/>
    </source>
</evidence>
<dbReference type="EMBL" id="JAVDYE010000001">
    <property type="protein sequence ID" value="MDR7384987.1"/>
    <property type="molecule type" value="Genomic_DNA"/>
</dbReference>
<evidence type="ECO:0008006" key="5">
    <source>
        <dbReference type="Google" id="ProtNLM"/>
    </source>
</evidence>
<evidence type="ECO:0000256" key="2">
    <source>
        <dbReference type="SAM" id="Phobius"/>
    </source>
</evidence>
<feature type="transmembrane region" description="Helical" evidence="2">
    <location>
        <begin position="204"/>
        <end position="224"/>
    </location>
</feature>
<proteinExistence type="predicted"/>
<comment type="caution">
    <text evidence="3">The sequence shown here is derived from an EMBL/GenBank/DDBJ whole genome shotgun (WGS) entry which is preliminary data.</text>
</comment>
<accession>A0ABU2CUH6</accession>
<evidence type="ECO:0000313" key="4">
    <source>
        <dbReference type="Proteomes" id="UP001183585"/>
    </source>
</evidence>
<sequence>MSDDGRSEERRSAEGQPAEKRESDGRSALVENIAVALLAITAVLTAWSGFEASKWSGEMSISFSRASTQRIEATREATRAEAARAVDLQVFGIWLEATAENNRPLEEFARERFTDHFAPAFDEWLEARPLRNPDAPRSPFALDSYVPPGEVEAAQADARADEYFADALADNRRGDNYTLLTVLFALVLFFGALSNRFGSPRKSWLILAGAVVLLLVGTGFLIAFPKII</sequence>
<dbReference type="RefSeq" id="WP_274993842.1">
    <property type="nucleotide sequence ID" value="NZ_JAJQQP010000005.1"/>
</dbReference>
<protein>
    <recommendedName>
        <fullName evidence="5">DUF4337 domain-containing protein</fullName>
    </recommendedName>
</protein>
<dbReference type="Proteomes" id="UP001183585">
    <property type="component" value="Unassembled WGS sequence"/>
</dbReference>
<keyword evidence="2" id="KW-0472">Membrane</keyword>
<gene>
    <name evidence="3" type="ORF">J2S48_004502</name>
</gene>
<feature type="region of interest" description="Disordered" evidence="1">
    <location>
        <begin position="1"/>
        <end position="25"/>
    </location>
</feature>
<evidence type="ECO:0000313" key="3">
    <source>
        <dbReference type="EMBL" id="MDR7384987.1"/>
    </source>
</evidence>
<keyword evidence="2" id="KW-0812">Transmembrane</keyword>
<reference evidence="3 4" key="1">
    <citation type="submission" date="2023-07" db="EMBL/GenBank/DDBJ databases">
        <title>Sequencing the genomes of 1000 actinobacteria strains.</title>
        <authorList>
            <person name="Klenk H.-P."/>
        </authorList>
    </citation>
    <scope>NUCLEOTIDE SEQUENCE [LARGE SCALE GENOMIC DNA]</scope>
    <source>
        <strain evidence="3 4">DSM 45554</strain>
    </source>
</reference>
<name>A0ABU2CUH6_9MICO</name>